<sequence>HDPSDDNIPSHLLTKSLQLSKNNGNIVCGAIRKSLGFRITSLKLNTKTCRLQYACCTFMLFRKVYAACIQYGCIKIAGTIYFLPGFSELRVFIDRNCDKKIK</sequence>
<dbReference type="Proteomes" id="UP001374535">
    <property type="component" value="Chromosome 8"/>
</dbReference>
<keyword evidence="2" id="KW-1185">Reference proteome</keyword>
<reference evidence="1 2" key="1">
    <citation type="journal article" date="2023" name="Life. Sci Alliance">
        <title>Evolutionary insights into 3D genome organization and epigenetic landscape of Vigna mungo.</title>
        <authorList>
            <person name="Junaid A."/>
            <person name="Singh B."/>
            <person name="Bhatia S."/>
        </authorList>
    </citation>
    <scope>NUCLEOTIDE SEQUENCE [LARGE SCALE GENOMIC DNA]</scope>
    <source>
        <strain evidence="1">Urdbean</strain>
    </source>
</reference>
<accession>A0AAQ3RLZ5</accession>
<evidence type="ECO:0000313" key="2">
    <source>
        <dbReference type="Proteomes" id="UP001374535"/>
    </source>
</evidence>
<name>A0AAQ3RLZ5_VIGMU</name>
<feature type="non-terminal residue" evidence="1">
    <location>
        <position position="1"/>
    </location>
</feature>
<dbReference type="EMBL" id="CP144693">
    <property type="protein sequence ID" value="WVZ00174.1"/>
    <property type="molecule type" value="Genomic_DNA"/>
</dbReference>
<gene>
    <name evidence="1" type="ORF">V8G54_026243</name>
</gene>
<evidence type="ECO:0000313" key="1">
    <source>
        <dbReference type="EMBL" id="WVZ00174.1"/>
    </source>
</evidence>
<proteinExistence type="predicted"/>
<protein>
    <submittedName>
        <fullName evidence="1">Uncharacterized protein</fullName>
    </submittedName>
</protein>
<organism evidence="1 2">
    <name type="scientific">Vigna mungo</name>
    <name type="common">Black gram</name>
    <name type="synonym">Phaseolus mungo</name>
    <dbReference type="NCBI Taxonomy" id="3915"/>
    <lineage>
        <taxon>Eukaryota</taxon>
        <taxon>Viridiplantae</taxon>
        <taxon>Streptophyta</taxon>
        <taxon>Embryophyta</taxon>
        <taxon>Tracheophyta</taxon>
        <taxon>Spermatophyta</taxon>
        <taxon>Magnoliopsida</taxon>
        <taxon>eudicotyledons</taxon>
        <taxon>Gunneridae</taxon>
        <taxon>Pentapetalae</taxon>
        <taxon>rosids</taxon>
        <taxon>fabids</taxon>
        <taxon>Fabales</taxon>
        <taxon>Fabaceae</taxon>
        <taxon>Papilionoideae</taxon>
        <taxon>50 kb inversion clade</taxon>
        <taxon>NPAAA clade</taxon>
        <taxon>indigoferoid/millettioid clade</taxon>
        <taxon>Phaseoleae</taxon>
        <taxon>Vigna</taxon>
    </lineage>
</organism>
<dbReference type="AlphaFoldDB" id="A0AAQ3RLZ5"/>